<dbReference type="Pfam" id="PF01467">
    <property type="entry name" value="CTP_transf_like"/>
    <property type="match status" value="1"/>
</dbReference>
<evidence type="ECO:0000313" key="3">
    <source>
        <dbReference type="EMBL" id="KOB89652.1"/>
    </source>
</evidence>
<gene>
    <name evidence="3" type="ORF">PFDG_05202</name>
</gene>
<dbReference type="InterPro" id="IPR014729">
    <property type="entry name" value="Rossmann-like_a/b/a_fold"/>
</dbReference>
<protein>
    <recommendedName>
        <fullName evidence="1">choline-phosphate cytidylyltransferase</fullName>
        <ecNumber evidence="1">2.7.7.15</ecNumber>
    </recommendedName>
</protein>
<dbReference type="Proteomes" id="UP000054282">
    <property type="component" value="Unassembled WGS sequence"/>
</dbReference>
<reference evidence="4" key="1">
    <citation type="submission" date="2006-09" db="EMBL/GenBank/DDBJ databases">
        <title>Annotation of Plasmodium falciparum Dd2.</title>
        <authorList>
            <consortium name="The Broad Institute Genome Sequencing Platform"/>
            <person name="Volkman S.K."/>
            <person name="Neafsey D.E."/>
            <person name="Dash A.P."/>
            <person name="Chitnis C.E."/>
            <person name="Hartl D.L."/>
            <person name="Young S.K."/>
            <person name="Zeng Q."/>
            <person name="Koehrsen M."/>
            <person name="Alvarado L."/>
            <person name="Berlin A."/>
            <person name="Borenstein D."/>
            <person name="Chapman S.B."/>
            <person name="Chen Z."/>
            <person name="Engels R."/>
            <person name="Freedman E."/>
            <person name="Gellesch M."/>
            <person name="Goldberg J."/>
            <person name="Griggs A."/>
            <person name="Gujja S."/>
            <person name="Heilman E.R."/>
            <person name="Heiman D.I."/>
            <person name="Howarth C."/>
            <person name="Jen D."/>
            <person name="Larson L."/>
            <person name="Mehta T."/>
            <person name="Neiman D."/>
            <person name="Park D."/>
            <person name="Pearson M."/>
            <person name="Roberts A."/>
            <person name="Saif S."/>
            <person name="Shea T."/>
            <person name="Shenoy N."/>
            <person name="Sisk P."/>
            <person name="Stolte C."/>
            <person name="Sykes S."/>
            <person name="Walk T."/>
            <person name="White J."/>
            <person name="Yandava C."/>
            <person name="Haas B."/>
            <person name="Henn M.R."/>
            <person name="Nusbaum C."/>
            <person name="Birren B."/>
        </authorList>
    </citation>
    <scope>NUCLEOTIDE SEQUENCE [LARGE SCALE GENOMIC DNA]</scope>
</reference>
<dbReference type="InterPro" id="IPR004821">
    <property type="entry name" value="Cyt_trans-like"/>
</dbReference>
<dbReference type="AlphaFoldDB" id="A0A0L7M9W6"/>
<dbReference type="Gene3D" id="3.40.50.620">
    <property type="entry name" value="HUPs"/>
    <property type="match status" value="1"/>
</dbReference>
<reference evidence="4" key="2">
    <citation type="submission" date="2006-09" db="EMBL/GenBank/DDBJ databases">
        <title>The genome sequence of Plasmodium falciparum Dd2.</title>
        <authorList>
            <consortium name="The Broad Institute Genome Sequencing Platform"/>
            <person name="Birren B."/>
            <person name="Lander E."/>
            <person name="Galagan J."/>
            <person name="Nusbaum C."/>
            <person name="Devon K."/>
            <person name="Henn M."/>
            <person name="Jaffe D."/>
            <person name="Butler J."/>
            <person name="Alvarez P."/>
            <person name="Gnerre S."/>
            <person name="Grabherr M."/>
            <person name="Kleber M."/>
            <person name="Mauceli E."/>
            <person name="Brockman W."/>
            <person name="MacCallum I.A."/>
            <person name="Rounsley S."/>
            <person name="Young S."/>
            <person name="LaButti K."/>
            <person name="Pushparaj V."/>
            <person name="DeCaprio D."/>
            <person name="Crawford M."/>
            <person name="Koehrsen M."/>
            <person name="Engels R."/>
            <person name="Montgomery P."/>
            <person name="Pearson M."/>
            <person name="Howarth C."/>
            <person name="Larson L."/>
            <person name="Luoma S."/>
            <person name="White J."/>
            <person name="Kodira C."/>
            <person name="Zeng Q."/>
            <person name="O'Leary S."/>
            <person name="Yandava C."/>
            <person name="Alvarado L."/>
            <person name="Wirth D."/>
            <person name="Volkman S."/>
            <person name="Hartl D."/>
        </authorList>
    </citation>
    <scope>NUCLEOTIDE SEQUENCE [LARGE SCALE GENOMIC DNA]</scope>
</reference>
<proteinExistence type="predicted"/>
<evidence type="ECO:0000313" key="4">
    <source>
        <dbReference type="Proteomes" id="UP000054282"/>
    </source>
</evidence>
<dbReference type="GO" id="GO:0004105">
    <property type="term" value="F:choline-phosphate cytidylyltransferase activity"/>
    <property type="evidence" value="ECO:0007669"/>
    <property type="project" value="UniProtKB-EC"/>
</dbReference>
<dbReference type="PANTHER" id="PTHR10739:SF13">
    <property type="entry name" value="CHOLINE-PHOSPHATE CYTIDYLYLTRANSFERASE"/>
    <property type="match status" value="1"/>
</dbReference>
<evidence type="ECO:0000256" key="1">
    <source>
        <dbReference type="ARBA" id="ARBA00026101"/>
    </source>
</evidence>
<dbReference type="EMBL" id="GG702859">
    <property type="protein sequence ID" value="KOB89652.1"/>
    <property type="molecule type" value="Genomic_DNA"/>
</dbReference>
<dbReference type="SUPFAM" id="SSF52374">
    <property type="entry name" value="Nucleotidylyl transferase"/>
    <property type="match status" value="1"/>
</dbReference>
<dbReference type="NCBIfam" id="TIGR00125">
    <property type="entry name" value="cyt_tran_rel"/>
    <property type="match status" value="1"/>
</dbReference>
<evidence type="ECO:0000259" key="2">
    <source>
        <dbReference type="Pfam" id="PF01467"/>
    </source>
</evidence>
<name>A0A0L7M9W6_PLAF4</name>
<dbReference type="KEGG" id="pfd:PFDG_05202"/>
<dbReference type="InterPro" id="IPR045049">
    <property type="entry name" value="Pcy1-like"/>
</dbReference>
<dbReference type="OrthoDB" id="17102at2759"/>
<feature type="domain" description="Cytidyltransferase-like" evidence="2">
    <location>
        <begin position="2"/>
        <end position="75"/>
    </location>
</feature>
<sequence length="76" mass="8906">MLHLGHMKQLEQAKKLFENTTLIVGVTSDNETKLFKGQVVQTLEERTETLKHIRWVDEIISPCAWVVTPEFWKNIK</sequence>
<accession>A0A0L7M9W6</accession>
<dbReference type="GO" id="GO:0031210">
    <property type="term" value="F:phosphatidylcholine binding"/>
    <property type="evidence" value="ECO:0007669"/>
    <property type="project" value="TreeGrafter"/>
</dbReference>
<dbReference type="PANTHER" id="PTHR10739">
    <property type="entry name" value="CYTIDYLYLTRANSFERASE"/>
    <property type="match status" value="1"/>
</dbReference>
<organism evidence="3 4">
    <name type="scientific">Plasmodium falciparum (isolate Dd2)</name>
    <dbReference type="NCBI Taxonomy" id="57267"/>
    <lineage>
        <taxon>Eukaryota</taxon>
        <taxon>Sar</taxon>
        <taxon>Alveolata</taxon>
        <taxon>Apicomplexa</taxon>
        <taxon>Aconoidasida</taxon>
        <taxon>Haemosporida</taxon>
        <taxon>Plasmodiidae</taxon>
        <taxon>Plasmodium</taxon>
        <taxon>Plasmodium (Laverania)</taxon>
    </lineage>
</organism>
<dbReference type="EC" id="2.7.7.15" evidence="1"/>